<accession>A0ABS1VZK7</accession>
<dbReference type="Pfam" id="PF09346">
    <property type="entry name" value="SMI1_KNR4"/>
    <property type="match status" value="1"/>
</dbReference>
<dbReference type="Gene3D" id="3.40.1580.10">
    <property type="entry name" value="SMI1/KNR4-like"/>
    <property type="match status" value="1"/>
</dbReference>
<dbReference type="InterPro" id="IPR018958">
    <property type="entry name" value="Knr4/Smi1-like_dom"/>
</dbReference>
<dbReference type="EMBL" id="JAENHO010000012">
    <property type="protein sequence ID" value="MBL7259931.1"/>
    <property type="molecule type" value="Genomic_DNA"/>
</dbReference>
<evidence type="ECO:0000313" key="3">
    <source>
        <dbReference type="Proteomes" id="UP000598996"/>
    </source>
</evidence>
<dbReference type="InterPro" id="IPR037883">
    <property type="entry name" value="Knr4/Smi1-like_sf"/>
</dbReference>
<reference evidence="2 3" key="1">
    <citation type="submission" date="2021-01" db="EMBL/GenBank/DDBJ databases">
        <title>Actinoplanes sp. nov. LDG1-01 isolated from lichen.</title>
        <authorList>
            <person name="Saeng-In P."/>
            <person name="Phongsopitanun W."/>
            <person name="Kanchanasin P."/>
            <person name="Yuki M."/>
            <person name="Kudo T."/>
            <person name="Ohkuma M."/>
            <person name="Tanasupawat S."/>
        </authorList>
    </citation>
    <scope>NUCLEOTIDE SEQUENCE [LARGE SCALE GENOMIC DNA]</scope>
    <source>
        <strain evidence="2 3">LDG1-01</strain>
    </source>
</reference>
<comment type="caution">
    <text evidence="2">The sequence shown here is derived from an EMBL/GenBank/DDBJ whole genome shotgun (WGS) entry which is preliminary data.</text>
</comment>
<dbReference type="Proteomes" id="UP000598996">
    <property type="component" value="Unassembled WGS sequence"/>
</dbReference>
<sequence>MTAETDFSGVLRLLKQVPLPPEGETIRGADDAEIERLRHLPLPGEFVQWLRVCNGSVAGPGGLFGVEMVLAVSGFHPEWAGRGWIPVAGDGNGNTYVLDAGAVFFVDAMDDGELDYMVASDLKSFLESLLLNESKKLT</sequence>
<keyword evidence="3" id="KW-1185">Reference proteome</keyword>
<proteinExistence type="predicted"/>
<organism evidence="2 3">
    <name type="scientific">Paractinoplanes lichenicola</name>
    <dbReference type="NCBI Taxonomy" id="2802976"/>
    <lineage>
        <taxon>Bacteria</taxon>
        <taxon>Bacillati</taxon>
        <taxon>Actinomycetota</taxon>
        <taxon>Actinomycetes</taxon>
        <taxon>Micromonosporales</taxon>
        <taxon>Micromonosporaceae</taxon>
        <taxon>Paractinoplanes</taxon>
    </lineage>
</organism>
<dbReference type="SUPFAM" id="SSF160631">
    <property type="entry name" value="SMI1/KNR4-like"/>
    <property type="match status" value="1"/>
</dbReference>
<dbReference type="RefSeq" id="WP_202996621.1">
    <property type="nucleotide sequence ID" value="NZ_JAENHO010000012.1"/>
</dbReference>
<evidence type="ECO:0000259" key="1">
    <source>
        <dbReference type="SMART" id="SM00860"/>
    </source>
</evidence>
<dbReference type="SMART" id="SM00860">
    <property type="entry name" value="SMI1_KNR4"/>
    <property type="match status" value="1"/>
</dbReference>
<evidence type="ECO:0000313" key="2">
    <source>
        <dbReference type="EMBL" id="MBL7259931.1"/>
    </source>
</evidence>
<feature type="domain" description="Knr4/Smi1-like" evidence="1">
    <location>
        <begin position="28"/>
        <end position="128"/>
    </location>
</feature>
<protein>
    <submittedName>
        <fullName evidence="2">SMI1/KNR4 family protein</fullName>
    </submittedName>
</protein>
<name>A0ABS1VZK7_9ACTN</name>
<gene>
    <name evidence="2" type="ORF">JKJ07_36980</name>
</gene>